<protein>
    <recommendedName>
        <fullName evidence="8">Sugar phosphate exchanger 3</fullName>
    </recommendedName>
    <alternativeName>
        <fullName evidence="9">Solute carrier family 37 member 3</fullName>
    </alternativeName>
</protein>
<dbReference type="SUPFAM" id="SSF103473">
    <property type="entry name" value="MFS general substrate transporter"/>
    <property type="match status" value="1"/>
</dbReference>
<dbReference type="GO" id="GO:0022857">
    <property type="term" value="F:transmembrane transporter activity"/>
    <property type="evidence" value="ECO:0007669"/>
    <property type="project" value="InterPro"/>
</dbReference>
<evidence type="ECO:0000256" key="8">
    <source>
        <dbReference type="ARBA" id="ARBA00041091"/>
    </source>
</evidence>
<evidence type="ECO:0000256" key="4">
    <source>
        <dbReference type="ARBA" id="ARBA00022597"/>
    </source>
</evidence>
<feature type="domain" description="Major facilitator superfamily (MFS) profile" evidence="11">
    <location>
        <begin position="29"/>
        <end position="508"/>
    </location>
</feature>
<feature type="transmembrane region" description="Helical" evidence="10">
    <location>
        <begin position="409"/>
        <end position="429"/>
    </location>
</feature>
<feature type="transmembrane region" description="Helical" evidence="10">
    <location>
        <begin position="147"/>
        <end position="171"/>
    </location>
</feature>
<feature type="transmembrane region" description="Helical" evidence="10">
    <location>
        <begin position="213"/>
        <end position="233"/>
    </location>
</feature>
<evidence type="ECO:0000259" key="11">
    <source>
        <dbReference type="PROSITE" id="PS50850"/>
    </source>
</evidence>
<keyword evidence="6 10" id="KW-1133">Transmembrane helix</keyword>
<accession>A0A0H3YFK7</accession>
<proteinExistence type="evidence at transcript level"/>
<feature type="transmembrane region" description="Helical" evidence="10">
    <location>
        <begin position="183"/>
        <end position="207"/>
    </location>
</feature>
<keyword evidence="5 10" id="KW-0812">Transmembrane</keyword>
<dbReference type="PANTHER" id="PTHR43184">
    <property type="entry name" value="MAJOR FACILITATOR SUPERFAMILY TRANSPORTER 16, ISOFORM B"/>
    <property type="match status" value="1"/>
</dbReference>
<evidence type="ECO:0000256" key="10">
    <source>
        <dbReference type="SAM" id="Phobius"/>
    </source>
</evidence>
<feature type="transmembrane region" description="Helical" evidence="10">
    <location>
        <begin position="309"/>
        <end position="335"/>
    </location>
</feature>
<evidence type="ECO:0000256" key="5">
    <source>
        <dbReference type="ARBA" id="ARBA00022692"/>
    </source>
</evidence>
<feature type="transmembrane region" description="Helical" evidence="10">
    <location>
        <begin position="24"/>
        <end position="42"/>
    </location>
</feature>
<dbReference type="GO" id="GO:0016020">
    <property type="term" value="C:membrane"/>
    <property type="evidence" value="ECO:0007669"/>
    <property type="project" value="UniProtKB-SubCell"/>
</dbReference>
<dbReference type="InterPro" id="IPR020846">
    <property type="entry name" value="MFS_dom"/>
</dbReference>
<feature type="transmembrane region" description="Helical" evidence="10">
    <location>
        <begin position="120"/>
        <end position="141"/>
    </location>
</feature>
<gene>
    <name evidence="12" type="primary">slc37a-1</name>
</gene>
<keyword evidence="4" id="KW-0762">Sugar transport</keyword>
<dbReference type="OrthoDB" id="3639251at2759"/>
<dbReference type="InterPro" id="IPR011701">
    <property type="entry name" value="MFS"/>
</dbReference>
<dbReference type="InterPro" id="IPR000849">
    <property type="entry name" value="Sugar_P_transporter"/>
</dbReference>
<feature type="transmembrane region" description="Helical" evidence="10">
    <location>
        <begin position="96"/>
        <end position="113"/>
    </location>
</feature>
<dbReference type="FunFam" id="1.20.1250.20:FF:000028">
    <property type="entry name" value="Sugar phosphate exchanger 3 isoform 1"/>
    <property type="match status" value="1"/>
</dbReference>
<comment type="similarity">
    <text evidence="2">Belongs to the major facilitator superfamily. Organophosphate:Pi antiporter (OPA) (TC 2.A.1.4) family.</text>
</comment>
<dbReference type="PIRSF" id="PIRSF002808">
    <property type="entry name" value="Hexose_phosphate_transp"/>
    <property type="match status" value="1"/>
</dbReference>
<reference evidence="12" key="1">
    <citation type="journal article" date="2015" name="Elife">
        <title>Stem cells and fluid flow drive cyst formation in an invertebrate excretory organ.</title>
        <authorList>
            <person name="Thi-Kim Vu H."/>
            <person name="Rink J.C."/>
            <person name="McKinney S.A."/>
            <person name="McClain M."/>
            <person name="Lakshmanaperumal N."/>
            <person name="Alexander R."/>
            <person name="Sanchez Alvarado A."/>
        </authorList>
    </citation>
    <scope>NUCLEOTIDE SEQUENCE</scope>
</reference>
<sequence length="529" mass="58166">MRETPIGWYLFDLLFASMKKKKKGYKVVIFFFTLLIYTTFHMTRKPISVVKSVLHENCTDKAAKEHKIVTPDNNTFCDWKPFDKDNWSELLGNLDLAYLLAYAVSMFCSGHIAERVNIRYFLTIGMFLCGLSTSLFGLGFYLQIHNYYYYLFVQIFAGMVQASGWPTVVSCMGNWFGKKRRGFLMGLWNAHTSLGNILGAIIAAAFVETAWGLSFIVPGAIIIGMGIIVFLFLTPYPEDVGCHTAPQTGELLGSMHSAVAVIYAGSSSQSQSLVVIKDSSISTLDYESVNRETQPILSKKLEIQSNISFLQALLIPGVIEYSLCLFFAKLVSYTFLFWLPTLIKNTGTLDSKDSANLSAIMDAGGILGGIIAGIINDLTGASALTCSGMLVIAVPYLYVYYLYGSTQMAATIILLLFLGILVNGPYALITTAVSADLGTHDTLMGNARAIATVTAIIDGTGSLGAALGPLLTGLLLTRYGWKSIFIMLMIATALAAILLTRRVFKEIVIIHKQRKEKLTERICQEKEYA</sequence>
<feature type="transmembrane region" description="Helical" evidence="10">
    <location>
        <begin position="355"/>
        <end position="375"/>
    </location>
</feature>
<feature type="transmembrane region" description="Helical" evidence="10">
    <location>
        <begin position="382"/>
        <end position="403"/>
    </location>
</feature>
<evidence type="ECO:0000256" key="3">
    <source>
        <dbReference type="ARBA" id="ARBA00022448"/>
    </source>
</evidence>
<keyword evidence="7 10" id="KW-0472">Membrane</keyword>
<feature type="transmembrane region" description="Helical" evidence="10">
    <location>
        <begin position="483"/>
        <end position="504"/>
    </location>
</feature>
<evidence type="ECO:0000313" key="12">
    <source>
        <dbReference type="EMBL" id="AKN21657.1"/>
    </source>
</evidence>
<dbReference type="Gene3D" id="1.20.1250.20">
    <property type="entry name" value="MFS general substrate transporter like domains"/>
    <property type="match status" value="2"/>
</dbReference>
<comment type="subcellular location">
    <subcellularLocation>
        <location evidence="1">Membrane</location>
        <topology evidence="1">Multi-pass membrane protein</topology>
    </subcellularLocation>
</comment>
<dbReference type="AlphaFoldDB" id="A0A0H3YFK7"/>
<evidence type="ECO:0000256" key="6">
    <source>
        <dbReference type="ARBA" id="ARBA00022989"/>
    </source>
</evidence>
<dbReference type="PROSITE" id="PS50850">
    <property type="entry name" value="MFS"/>
    <property type="match status" value="1"/>
</dbReference>
<name>A0A0H3YFK7_SCHMD</name>
<dbReference type="Pfam" id="PF07690">
    <property type="entry name" value="MFS_1"/>
    <property type="match status" value="1"/>
</dbReference>
<keyword evidence="3" id="KW-0813">Transport</keyword>
<dbReference type="PANTHER" id="PTHR43184:SF12">
    <property type="entry name" value="SUGAR PHOSPHATE EXCHANGER 3"/>
    <property type="match status" value="1"/>
</dbReference>
<dbReference type="InterPro" id="IPR036259">
    <property type="entry name" value="MFS_trans_sf"/>
</dbReference>
<organism evidence="12">
    <name type="scientific">Schmidtea mediterranea</name>
    <name type="common">Freshwater planarian flatworm</name>
    <dbReference type="NCBI Taxonomy" id="79327"/>
    <lineage>
        <taxon>Eukaryota</taxon>
        <taxon>Metazoa</taxon>
        <taxon>Spiralia</taxon>
        <taxon>Lophotrochozoa</taxon>
        <taxon>Platyhelminthes</taxon>
        <taxon>Rhabditophora</taxon>
        <taxon>Seriata</taxon>
        <taxon>Tricladida</taxon>
        <taxon>Continenticola</taxon>
        <taxon>Geoplanoidea</taxon>
        <taxon>Dugesiidae</taxon>
        <taxon>Schmidtea</taxon>
    </lineage>
</organism>
<evidence type="ECO:0000256" key="7">
    <source>
        <dbReference type="ARBA" id="ARBA00023136"/>
    </source>
</evidence>
<evidence type="ECO:0000256" key="2">
    <source>
        <dbReference type="ARBA" id="ARBA00009598"/>
    </source>
</evidence>
<evidence type="ECO:0000256" key="1">
    <source>
        <dbReference type="ARBA" id="ARBA00004141"/>
    </source>
</evidence>
<feature type="transmembrane region" description="Helical" evidence="10">
    <location>
        <begin position="449"/>
        <end position="471"/>
    </location>
</feature>
<evidence type="ECO:0000256" key="9">
    <source>
        <dbReference type="ARBA" id="ARBA00042039"/>
    </source>
</evidence>
<dbReference type="EMBL" id="KT163707">
    <property type="protein sequence ID" value="AKN21657.1"/>
    <property type="molecule type" value="mRNA"/>
</dbReference>